<keyword evidence="2" id="KW-1185">Reference proteome</keyword>
<dbReference type="EMBL" id="VWOX01000013">
    <property type="protein sequence ID" value="KAA5540515.1"/>
    <property type="molecule type" value="Genomic_DNA"/>
</dbReference>
<sequence>MTEPLSSPQLDELRADLRDGQKLAAIKRYREWTGCSLIDAKHFVDALQSQGATGEVSPTSSDAMEELSDDQMDQVLDAIERGEKLRAVKLYLTFTGKSLRESKDLVESIIDELGVGGKGPDNRTGCAPAVLLLLVLGSLLFW</sequence>
<evidence type="ECO:0000313" key="2">
    <source>
        <dbReference type="Proteomes" id="UP000324479"/>
    </source>
</evidence>
<proteinExistence type="predicted"/>
<gene>
    <name evidence="1" type="ORF">FYK55_21155</name>
</gene>
<dbReference type="Gene3D" id="3.30.1390.10">
    <property type="match status" value="2"/>
</dbReference>
<reference evidence="1 2" key="1">
    <citation type="submission" date="2019-08" db="EMBL/GenBank/DDBJ databases">
        <authorList>
            <person name="Dhanesh K."/>
            <person name="Kumar G."/>
            <person name="Sasikala C."/>
            <person name="Venkata Ramana C."/>
        </authorList>
    </citation>
    <scope>NUCLEOTIDE SEQUENCE [LARGE SCALE GENOMIC DNA]</scope>
    <source>
        <strain evidence="1 2">JC645</strain>
    </source>
</reference>
<dbReference type="Proteomes" id="UP000324479">
    <property type="component" value="Unassembled WGS sequence"/>
</dbReference>
<dbReference type="RefSeq" id="WP_150078556.1">
    <property type="nucleotide sequence ID" value="NZ_VWOX01000013.1"/>
</dbReference>
<dbReference type="AlphaFoldDB" id="A0A5M6D5N7"/>
<comment type="caution">
    <text evidence="1">The sequence shown here is derived from an EMBL/GenBank/DDBJ whole genome shotgun (WGS) entry which is preliminary data.</text>
</comment>
<name>A0A5M6D5N7_9BACT</name>
<organism evidence="1 2">
    <name type="scientific">Roseiconus nitratireducens</name>
    <dbReference type="NCBI Taxonomy" id="2605748"/>
    <lineage>
        <taxon>Bacteria</taxon>
        <taxon>Pseudomonadati</taxon>
        <taxon>Planctomycetota</taxon>
        <taxon>Planctomycetia</taxon>
        <taxon>Pirellulales</taxon>
        <taxon>Pirellulaceae</taxon>
        <taxon>Roseiconus</taxon>
    </lineage>
</organism>
<evidence type="ECO:0008006" key="3">
    <source>
        <dbReference type="Google" id="ProtNLM"/>
    </source>
</evidence>
<evidence type="ECO:0000313" key="1">
    <source>
        <dbReference type="EMBL" id="KAA5540515.1"/>
    </source>
</evidence>
<protein>
    <recommendedName>
        <fullName evidence="3">Ribosomal L7/L12-like protein</fullName>
    </recommendedName>
</protein>
<accession>A0A5M6D5N7</accession>
<dbReference type="InterPro" id="IPR014719">
    <property type="entry name" value="Ribosomal_bL12_C/ClpS-like"/>
</dbReference>